<evidence type="ECO:0000313" key="1">
    <source>
        <dbReference type="EMBL" id="PVU87694.1"/>
    </source>
</evidence>
<dbReference type="Gene3D" id="3.60.10.10">
    <property type="entry name" value="Endonuclease/exonuclease/phosphatase"/>
    <property type="match status" value="1"/>
</dbReference>
<organism evidence="1 2">
    <name type="scientific">Smittium megazygosporum</name>
    <dbReference type="NCBI Taxonomy" id="133381"/>
    <lineage>
        <taxon>Eukaryota</taxon>
        <taxon>Fungi</taxon>
        <taxon>Fungi incertae sedis</taxon>
        <taxon>Zoopagomycota</taxon>
        <taxon>Kickxellomycotina</taxon>
        <taxon>Harpellomycetes</taxon>
        <taxon>Harpellales</taxon>
        <taxon>Legeriomycetaceae</taxon>
        <taxon>Smittium</taxon>
    </lineage>
</organism>
<dbReference type="EMBL" id="MBFS01003252">
    <property type="protein sequence ID" value="PVU87694.1"/>
    <property type="molecule type" value="Genomic_DNA"/>
</dbReference>
<proteinExistence type="predicted"/>
<dbReference type="AlphaFoldDB" id="A0A2T9Y5Y1"/>
<name>A0A2T9Y5Y1_9FUNG</name>
<protein>
    <recommendedName>
        <fullName evidence="3">Endonuclease/exonuclease/phosphatase domain-containing protein</fullName>
    </recommendedName>
</protein>
<dbReference type="STRING" id="133381.A0A2T9Y5Y1"/>
<gene>
    <name evidence="1" type="ORF">BB560_006450</name>
</gene>
<keyword evidence="2" id="KW-1185">Reference proteome</keyword>
<feature type="non-terminal residue" evidence="1">
    <location>
        <position position="147"/>
    </location>
</feature>
<dbReference type="Proteomes" id="UP000245609">
    <property type="component" value="Unassembled WGS sequence"/>
</dbReference>
<dbReference type="OrthoDB" id="5598740at2759"/>
<reference evidence="1 2" key="1">
    <citation type="journal article" date="2018" name="MBio">
        <title>Comparative Genomics Reveals the Core Gene Toolbox for the Fungus-Insect Symbiosis.</title>
        <authorList>
            <person name="Wang Y."/>
            <person name="Stata M."/>
            <person name="Wang W."/>
            <person name="Stajich J.E."/>
            <person name="White M.M."/>
            <person name="Moncalvo J.M."/>
        </authorList>
    </citation>
    <scope>NUCLEOTIDE SEQUENCE [LARGE SCALE GENOMIC DNA]</scope>
    <source>
        <strain evidence="1 2">SC-DP-2</strain>
    </source>
</reference>
<comment type="caution">
    <text evidence="1">The sequence shown here is derived from an EMBL/GenBank/DDBJ whole genome shotgun (WGS) entry which is preliminary data.</text>
</comment>
<accession>A0A2T9Y5Y1</accession>
<dbReference type="InterPro" id="IPR036691">
    <property type="entry name" value="Endo/exonu/phosph_ase_sf"/>
</dbReference>
<evidence type="ECO:0000313" key="2">
    <source>
        <dbReference type="Proteomes" id="UP000245609"/>
    </source>
</evidence>
<dbReference type="SUPFAM" id="SSF56219">
    <property type="entry name" value="DNase I-like"/>
    <property type="match status" value="1"/>
</dbReference>
<evidence type="ECO:0008006" key="3">
    <source>
        <dbReference type="Google" id="ProtNLM"/>
    </source>
</evidence>
<sequence length="147" mass="16551">MNTLKIGYWNVRGLSDSKWNVAIKCITNQVVEILFLAETWFVKQHIRSNHPLFFTASKIVKSKDENGRPLSGIIVIASRLIQTQISNSITTEYTVGITINGFKILAVYFPPSMDISSIDYYMPKTTVDTIIGDINTQFGVKFGTKKV</sequence>